<dbReference type="SUPFAM" id="SSF63411">
    <property type="entry name" value="LuxS/MPP-like metallohydrolase"/>
    <property type="match status" value="2"/>
</dbReference>
<evidence type="ECO:0000259" key="6">
    <source>
        <dbReference type="Pfam" id="PF05193"/>
    </source>
</evidence>
<dbReference type="EMBL" id="JANTHZ010000001">
    <property type="protein sequence ID" value="MCS0494281.1"/>
    <property type="molecule type" value="Genomic_DNA"/>
</dbReference>
<dbReference type="FunFam" id="3.30.830.10:FF:000008">
    <property type="entry name" value="Mitochondrial-processing peptidase subunit beta"/>
    <property type="match status" value="1"/>
</dbReference>
<name>A0A9X2PCA8_9HYPH</name>
<dbReference type="RefSeq" id="WP_258731224.1">
    <property type="nucleotide sequence ID" value="NZ_JANTHZ010000001.1"/>
</dbReference>
<comment type="cofactor">
    <cofactor evidence="1">
        <name>Zn(2+)</name>
        <dbReference type="ChEBI" id="CHEBI:29105"/>
    </cofactor>
</comment>
<keyword evidence="8" id="KW-1185">Reference proteome</keyword>
<dbReference type="GO" id="GO:0004222">
    <property type="term" value="F:metalloendopeptidase activity"/>
    <property type="evidence" value="ECO:0007669"/>
    <property type="project" value="InterPro"/>
</dbReference>
<proteinExistence type="inferred from homology"/>
<evidence type="ECO:0000259" key="5">
    <source>
        <dbReference type="Pfam" id="PF00675"/>
    </source>
</evidence>
<evidence type="ECO:0000313" key="8">
    <source>
        <dbReference type="Proteomes" id="UP001151088"/>
    </source>
</evidence>
<dbReference type="Proteomes" id="UP001151088">
    <property type="component" value="Unassembled WGS sequence"/>
</dbReference>
<dbReference type="Gene3D" id="3.30.830.10">
    <property type="entry name" value="Metalloenzyme, LuxS/M16 peptidase-like"/>
    <property type="match status" value="2"/>
</dbReference>
<comment type="caution">
    <text evidence="7">The sequence shown here is derived from an EMBL/GenBank/DDBJ whole genome shotgun (WGS) entry which is preliminary data.</text>
</comment>
<dbReference type="InterPro" id="IPR001431">
    <property type="entry name" value="Pept_M16_Zn_BS"/>
</dbReference>
<dbReference type="InterPro" id="IPR011249">
    <property type="entry name" value="Metalloenz_LuxS/M16"/>
</dbReference>
<organism evidence="7 8">
    <name type="scientific">Ancylobacter mangrovi</name>
    <dbReference type="NCBI Taxonomy" id="2972472"/>
    <lineage>
        <taxon>Bacteria</taxon>
        <taxon>Pseudomonadati</taxon>
        <taxon>Pseudomonadota</taxon>
        <taxon>Alphaproteobacteria</taxon>
        <taxon>Hyphomicrobiales</taxon>
        <taxon>Xanthobacteraceae</taxon>
        <taxon>Ancylobacter</taxon>
    </lineage>
</organism>
<dbReference type="AlphaFoldDB" id="A0A9X2PCA8"/>
<dbReference type="PROSITE" id="PS00143">
    <property type="entry name" value="INSULINASE"/>
    <property type="match status" value="1"/>
</dbReference>
<protein>
    <submittedName>
        <fullName evidence="7">Insulinase family protein</fullName>
    </submittedName>
</protein>
<keyword evidence="3" id="KW-0645">Protease</keyword>
<sequence length="436" mass="46249">MSGDTNGQRSGIFSKAPRITELDNGVTVISDAMEHLATASLGIWAGVGARDEQGDEHGISHLLEHMAFKGTRRRSARDIAEEIEAVGGDINAATSVEHTSYNARVLGEDVPLALDVLADILAEPAFDAEELEREHNVIVQEIGAALDTPDDLVFDLFQERAFPGQPIGRSILGTPGSVRSFDAARLRTYMGRTYRPARMIVAGAGAVEHERLVEEAAKRLGGFAAGDKPEPVPGRYQGGTEIGGGRELEQAHLLIGLEGLSYKDPGIHALQVFCNVLGGGMSSRLFQEVREARGLCYAVYAFHWGYADTGLFGVYAGTDGGDVGELVDVVVDQIAASVEEMTEPELARSKAQAKVGLLAALESSGARADQLARQMLAFGRPIPLEEIVSKVEAVTLEDARAAGRALIAGGRPTFTALGPGKPLESAARIAERLSVG</sequence>
<dbReference type="InterPro" id="IPR050361">
    <property type="entry name" value="MPP/UQCRC_Complex"/>
</dbReference>
<accession>A0A9X2PCA8</accession>
<evidence type="ECO:0000256" key="1">
    <source>
        <dbReference type="ARBA" id="ARBA00001947"/>
    </source>
</evidence>
<keyword evidence="3" id="KW-0482">Metalloprotease</keyword>
<evidence type="ECO:0000256" key="3">
    <source>
        <dbReference type="ARBA" id="ARBA00023049"/>
    </source>
</evidence>
<reference evidence="7" key="1">
    <citation type="submission" date="2022-08" db="EMBL/GenBank/DDBJ databases">
        <authorList>
            <person name="Li F."/>
        </authorList>
    </citation>
    <scope>NUCLEOTIDE SEQUENCE</scope>
    <source>
        <strain evidence="7">MQZ15Z-1</strain>
    </source>
</reference>
<dbReference type="InterPro" id="IPR007863">
    <property type="entry name" value="Peptidase_M16_C"/>
</dbReference>
<comment type="similarity">
    <text evidence="2 4">Belongs to the peptidase M16 family.</text>
</comment>
<dbReference type="PANTHER" id="PTHR11851">
    <property type="entry name" value="METALLOPROTEASE"/>
    <property type="match status" value="1"/>
</dbReference>
<dbReference type="Pfam" id="PF05193">
    <property type="entry name" value="Peptidase_M16_C"/>
    <property type="match status" value="1"/>
</dbReference>
<dbReference type="InterPro" id="IPR011765">
    <property type="entry name" value="Pept_M16_N"/>
</dbReference>
<dbReference type="GO" id="GO:0046872">
    <property type="term" value="F:metal ion binding"/>
    <property type="evidence" value="ECO:0007669"/>
    <property type="project" value="InterPro"/>
</dbReference>
<dbReference type="Pfam" id="PF00675">
    <property type="entry name" value="Peptidase_M16"/>
    <property type="match status" value="1"/>
</dbReference>
<keyword evidence="3" id="KW-0378">Hydrolase</keyword>
<feature type="domain" description="Peptidase M16 N-terminal" evidence="5">
    <location>
        <begin position="29"/>
        <end position="174"/>
    </location>
</feature>
<dbReference type="GO" id="GO:0006508">
    <property type="term" value="P:proteolysis"/>
    <property type="evidence" value="ECO:0007669"/>
    <property type="project" value="InterPro"/>
</dbReference>
<feature type="domain" description="Peptidase M16 C-terminal" evidence="6">
    <location>
        <begin position="181"/>
        <end position="352"/>
    </location>
</feature>
<evidence type="ECO:0000256" key="4">
    <source>
        <dbReference type="RuleBase" id="RU004447"/>
    </source>
</evidence>
<gene>
    <name evidence="7" type="ORF">NVS89_04170</name>
</gene>
<evidence type="ECO:0000313" key="7">
    <source>
        <dbReference type="EMBL" id="MCS0494281.1"/>
    </source>
</evidence>
<dbReference type="PANTHER" id="PTHR11851:SF49">
    <property type="entry name" value="MITOCHONDRIAL-PROCESSING PEPTIDASE SUBUNIT ALPHA"/>
    <property type="match status" value="1"/>
</dbReference>
<evidence type="ECO:0000256" key="2">
    <source>
        <dbReference type="ARBA" id="ARBA00007261"/>
    </source>
</evidence>